<dbReference type="OrthoDB" id="667051at2759"/>
<gene>
    <name evidence="1" type="ORF">EZV62_015197</name>
</gene>
<accession>A0A5C7HV07</accession>
<evidence type="ECO:0000313" key="1">
    <source>
        <dbReference type="EMBL" id="TXG60624.1"/>
    </source>
</evidence>
<dbReference type="PANTHER" id="PTHR33095">
    <property type="entry name" value="OS07G0619500 PROTEIN"/>
    <property type="match status" value="1"/>
</dbReference>
<dbReference type="AlphaFoldDB" id="A0A5C7HV07"/>
<comment type="caution">
    <text evidence="1">The sequence shown here is derived from an EMBL/GenBank/DDBJ whole genome shotgun (WGS) entry which is preliminary data.</text>
</comment>
<dbReference type="EMBL" id="VAHF01000006">
    <property type="protein sequence ID" value="TXG60624.1"/>
    <property type="molecule type" value="Genomic_DNA"/>
</dbReference>
<organism evidence="1 2">
    <name type="scientific">Acer yangbiense</name>
    <dbReference type="NCBI Taxonomy" id="1000413"/>
    <lineage>
        <taxon>Eukaryota</taxon>
        <taxon>Viridiplantae</taxon>
        <taxon>Streptophyta</taxon>
        <taxon>Embryophyta</taxon>
        <taxon>Tracheophyta</taxon>
        <taxon>Spermatophyta</taxon>
        <taxon>Magnoliopsida</taxon>
        <taxon>eudicotyledons</taxon>
        <taxon>Gunneridae</taxon>
        <taxon>Pentapetalae</taxon>
        <taxon>rosids</taxon>
        <taxon>malvids</taxon>
        <taxon>Sapindales</taxon>
        <taxon>Sapindaceae</taxon>
        <taxon>Hippocastanoideae</taxon>
        <taxon>Acereae</taxon>
        <taxon>Acer</taxon>
    </lineage>
</organism>
<name>A0A5C7HV07_9ROSI</name>
<proteinExistence type="predicted"/>
<sequence>MDFNFDSACSSPYMTALSSPQSFGNFFFSAPTSPSRVSSSSSINSSNRVFNVDQINRKEEDHEDFEFNFGGQLERTSLSADELFDGGKIRPLKILTSFDLIPILSSSTSKTENT</sequence>
<evidence type="ECO:0000313" key="2">
    <source>
        <dbReference type="Proteomes" id="UP000323000"/>
    </source>
</evidence>
<reference evidence="2" key="1">
    <citation type="journal article" date="2019" name="Gigascience">
        <title>De novo genome assembly of the endangered Acer yangbiense, a plant species with extremely small populations endemic to Yunnan Province, China.</title>
        <authorList>
            <person name="Yang J."/>
            <person name="Wariss H.M."/>
            <person name="Tao L."/>
            <person name="Zhang R."/>
            <person name="Yun Q."/>
            <person name="Hollingsworth P."/>
            <person name="Dao Z."/>
            <person name="Luo G."/>
            <person name="Guo H."/>
            <person name="Ma Y."/>
            <person name="Sun W."/>
        </authorList>
    </citation>
    <scope>NUCLEOTIDE SEQUENCE [LARGE SCALE GENOMIC DNA]</scope>
    <source>
        <strain evidence="2">cv. Malutang</strain>
    </source>
</reference>
<dbReference type="Proteomes" id="UP000323000">
    <property type="component" value="Chromosome 6"/>
</dbReference>
<dbReference type="PANTHER" id="PTHR33095:SF81">
    <property type="entry name" value="OS07G0619500 PROTEIN"/>
    <property type="match status" value="1"/>
</dbReference>
<keyword evidence="2" id="KW-1185">Reference proteome</keyword>
<protein>
    <submittedName>
        <fullName evidence="1">Uncharacterized protein</fullName>
    </submittedName>
</protein>